<keyword evidence="3" id="KW-1185">Reference proteome</keyword>
<feature type="transmembrane region" description="Helical" evidence="1">
    <location>
        <begin position="28"/>
        <end position="45"/>
    </location>
</feature>
<accession>S9QRC5</accession>
<reference evidence="3" key="1">
    <citation type="journal article" date="2014" name="Stand. Genomic Sci.">
        <title>Genome sequence of the exopolysaccharide-producing Salipiger mucosus type strain (DSM 16094(T)), a moderately halophilic member of the Roseobacter clade.</title>
        <authorList>
            <person name="Riedel T."/>
            <person name="Spring S."/>
            <person name="Fiebig A."/>
            <person name="Petersen J."/>
            <person name="Kyrpides N.C."/>
            <person name="Goker M."/>
            <person name="Klenk H.P."/>
        </authorList>
    </citation>
    <scope>NUCLEOTIDE SEQUENCE [LARGE SCALE GENOMIC DNA]</scope>
    <source>
        <strain evidence="3">DSM 16094</strain>
    </source>
</reference>
<keyword evidence="1" id="KW-0812">Transmembrane</keyword>
<keyword evidence="1" id="KW-0472">Membrane</keyword>
<dbReference type="AlphaFoldDB" id="S9QRC5"/>
<gene>
    <name evidence="2" type="ORF">Salmuc_05454</name>
</gene>
<organism evidence="2 3">
    <name type="scientific">Salipiger mucosus DSM 16094</name>
    <dbReference type="NCBI Taxonomy" id="1123237"/>
    <lineage>
        <taxon>Bacteria</taxon>
        <taxon>Pseudomonadati</taxon>
        <taxon>Pseudomonadota</taxon>
        <taxon>Alphaproteobacteria</taxon>
        <taxon>Rhodobacterales</taxon>
        <taxon>Roseobacteraceae</taxon>
        <taxon>Salipiger</taxon>
    </lineage>
</organism>
<feature type="transmembrane region" description="Helical" evidence="1">
    <location>
        <begin position="6"/>
        <end position="21"/>
    </location>
</feature>
<evidence type="ECO:0000256" key="1">
    <source>
        <dbReference type="SAM" id="Phobius"/>
    </source>
</evidence>
<keyword evidence="1" id="KW-1133">Transmembrane helix</keyword>
<dbReference type="HOGENOM" id="CLU_2384446_0_0_5"/>
<comment type="caution">
    <text evidence="2">The sequence shown here is derived from an EMBL/GenBank/DDBJ whole genome shotgun (WGS) entry which is preliminary data.</text>
</comment>
<dbReference type="RefSeq" id="WP_020042202.1">
    <property type="nucleotide sequence ID" value="NZ_KE557276.1"/>
</dbReference>
<name>S9QRC5_9RHOB</name>
<feature type="transmembrane region" description="Helical" evidence="1">
    <location>
        <begin position="57"/>
        <end position="82"/>
    </location>
</feature>
<evidence type="ECO:0000313" key="3">
    <source>
        <dbReference type="Proteomes" id="UP000015347"/>
    </source>
</evidence>
<evidence type="ECO:0000313" key="2">
    <source>
        <dbReference type="EMBL" id="EPX82197.1"/>
    </source>
</evidence>
<proteinExistence type="predicted"/>
<protein>
    <submittedName>
        <fullName evidence="2">Uncharacterized protein</fullName>
    </submittedName>
</protein>
<sequence>MVYLVPAVACALFAILGHLLARAGRAGWVLIALLGLVLAGAWALVQGRAEQGYDALGYAIVLGLLVLPGTLGLLLGGALGLYRRRRAGQKTAHD</sequence>
<dbReference type="Proteomes" id="UP000015347">
    <property type="component" value="Unassembled WGS sequence"/>
</dbReference>
<dbReference type="EMBL" id="APVH01000026">
    <property type="protein sequence ID" value="EPX82197.1"/>
    <property type="molecule type" value="Genomic_DNA"/>
</dbReference>
<dbReference type="STRING" id="1123237.Salmuc_05454"/>